<feature type="transmembrane region" description="Helical" evidence="7">
    <location>
        <begin position="82"/>
        <end position="106"/>
    </location>
</feature>
<keyword evidence="4 7" id="KW-0812">Transmembrane</keyword>
<protein>
    <recommendedName>
        <fullName evidence="3">Protein TEX261</fullName>
    </recommendedName>
</protein>
<dbReference type="Pfam" id="PF04148">
    <property type="entry name" value="Erv26"/>
    <property type="match status" value="1"/>
</dbReference>
<evidence type="ECO:0000256" key="3">
    <source>
        <dbReference type="ARBA" id="ARBA00017877"/>
    </source>
</evidence>
<evidence type="ECO:0000313" key="8">
    <source>
        <dbReference type="EMBL" id="ACO10489.1"/>
    </source>
</evidence>
<evidence type="ECO:0000256" key="5">
    <source>
        <dbReference type="ARBA" id="ARBA00022989"/>
    </source>
</evidence>
<keyword evidence="5 7" id="KW-1133">Transmembrane helix</keyword>
<comment type="similarity">
    <text evidence="2">Belongs to the SVP26 family.</text>
</comment>
<evidence type="ECO:0000256" key="1">
    <source>
        <dbReference type="ARBA" id="ARBA00004141"/>
    </source>
</evidence>
<feature type="transmembrane region" description="Helical" evidence="7">
    <location>
        <begin position="118"/>
        <end position="142"/>
    </location>
</feature>
<gene>
    <name evidence="8" type="primary">TX261</name>
</gene>
<dbReference type="InterPro" id="IPR007277">
    <property type="entry name" value="Svp26/Tex261"/>
</dbReference>
<dbReference type="AlphaFoldDB" id="C1BN86"/>
<evidence type="ECO:0000256" key="7">
    <source>
        <dbReference type="SAM" id="Phobius"/>
    </source>
</evidence>
<dbReference type="GO" id="GO:0006888">
    <property type="term" value="P:endoplasmic reticulum to Golgi vesicle-mediated transport"/>
    <property type="evidence" value="ECO:0007669"/>
    <property type="project" value="InterPro"/>
</dbReference>
<dbReference type="GO" id="GO:0005789">
    <property type="term" value="C:endoplasmic reticulum membrane"/>
    <property type="evidence" value="ECO:0007669"/>
    <property type="project" value="TreeGrafter"/>
</dbReference>
<proteinExistence type="evidence at transcript level"/>
<name>C1BN86_CALRO</name>
<comment type="subcellular location">
    <subcellularLocation>
        <location evidence="1">Membrane</location>
        <topology evidence="1">Multi-pass membrane protein</topology>
    </subcellularLocation>
</comment>
<dbReference type="GO" id="GO:0000139">
    <property type="term" value="C:Golgi membrane"/>
    <property type="evidence" value="ECO:0007669"/>
    <property type="project" value="TreeGrafter"/>
</dbReference>
<evidence type="ECO:0000256" key="4">
    <source>
        <dbReference type="ARBA" id="ARBA00022692"/>
    </source>
</evidence>
<dbReference type="PANTHER" id="PTHR13144:SF0">
    <property type="entry name" value="PROTEIN TEX261"/>
    <property type="match status" value="1"/>
</dbReference>
<sequence length="201" mass="23205">MWFLYYLSWFSTLLHVFLAVMAIAAGLYYLADFVEEYTMMTSKIIKWSVTGTLGLYVGLFLFEGFPTTLVLCGILSQLNHFLLLSSFPFFAILSPSFIVAIVFVFVNHYLAFQFFGEVHYAFSEVMAYFTLCVWFVPFIYFVSLSANENVLPTLSERRPLLSEENDVVSNYFLRKEKKYGLRAGFAAIKESLLPTRSKKCY</sequence>
<dbReference type="GO" id="GO:0030134">
    <property type="term" value="C:COPII-coated ER to Golgi transport vesicle"/>
    <property type="evidence" value="ECO:0007669"/>
    <property type="project" value="TreeGrafter"/>
</dbReference>
<accession>C1BN86</accession>
<reference evidence="8" key="1">
    <citation type="submission" date="2009-03" db="EMBL/GenBank/DDBJ databases">
        <title>Caligus rogercresseyi ESTs and full-length cDNAs.</title>
        <authorList>
            <person name="Yasuike M."/>
            <person name="von Schalburg K."/>
            <person name="Cooper G."/>
            <person name="Leong J."/>
            <person name="Jones S.R.M."/>
            <person name="Koop B.F."/>
        </authorList>
    </citation>
    <scope>NUCLEOTIDE SEQUENCE</scope>
    <source>
        <tissue evidence="8">Whole tissue</tissue>
    </source>
</reference>
<dbReference type="GO" id="GO:0097020">
    <property type="term" value="F:COPII receptor activity"/>
    <property type="evidence" value="ECO:0007669"/>
    <property type="project" value="InterPro"/>
</dbReference>
<dbReference type="EMBL" id="BT076065">
    <property type="protein sequence ID" value="ACO10489.1"/>
    <property type="molecule type" value="mRNA"/>
</dbReference>
<keyword evidence="6 7" id="KW-0472">Membrane</keyword>
<evidence type="ECO:0000256" key="2">
    <source>
        <dbReference type="ARBA" id="ARBA00008096"/>
    </source>
</evidence>
<feature type="transmembrane region" description="Helical" evidence="7">
    <location>
        <begin position="52"/>
        <end position="76"/>
    </location>
</feature>
<feature type="transmembrane region" description="Helical" evidence="7">
    <location>
        <begin position="6"/>
        <end position="31"/>
    </location>
</feature>
<dbReference type="PANTHER" id="PTHR13144">
    <property type="entry name" value="TEX261 PROTEIN"/>
    <property type="match status" value="1"/>
</dbReference>
<organism evidence="8">
    <name type="scientific">Caligus rogercresseyi</name>
    <name type="common">Sea louse</name>
    <dbReference type="NCBI Taxonomy" id="217165"/>
    <lineage>
        <taxon>Eukaryota</taxon>
        <taxon>Metazoa</taxon>
        <taxon>Ecdysozoa</taxon>
        <taxon>Arthropoda</taxon>
        <taxon>Crustacea</taxon>
        <taxon>Multicrustacea</taxon>
        <taxon>Hexanauplia</taxon>
        <taxon>Copepoda</taxon>
        <taxon>Siphonostomatoida</taxon>
        <taxon>Caligidae</taxon>
        <taxon>Caligus</taxon>
    </lineage>
</organism>
<evidence type="ECO:0000256" key="6">
    <source>
        <dbReference type="ARBA" id="ARBA00023136"/>
    </source>
</evidence>